<gene>
    <name evidence="16" type="primary">KCNMA1_3</name>
    <name evidence="16" type="ORF">Ciccas_012056</name>
</gene>
<evidence type="ECO:0000256" key="12">
    <source>
        <dbReference type="ARBA" id="ARBA00023303"/>
    </source>
</evidence>
<dbReference type="Gene3D" id="1.20.120.350">
    <property type="entry name" value="Voltage-gated potassium channels. Chain C"/>
    <property type="match status" value="1"/>
</dbReference>
<keyword evidence="17" id="KW-1185">Reference proteome</keyword>
<keyword evidence="8" id="KW-0630">Potassium</keyword>
<dbReference type="InterPro" id="IPR047871">
    <property type="entry name" value="K_chnl_Slo-like"/>
</dbReference>
<dbReference type="PANTHER" id="PTHR10027">
    <property type="entry name" value="CALCIUM-ACTIVATED POTASSIUM CHANNEL ALPHA CHAIN"/>
    <property type="match status" value="1"/>
</dbReference>
<evidence type="ECO:0000256" key="10">
    <source>
        <dbReference type="ARBA" id="ARBA00023065"/>
    </source>
</evidence>
<evidence type="ECO:0000313" key="17">
    <source>
        <dbReference type="Proteomes" id="UP001626550"/>
    </source>
</evidence>
<comment type="caution">
    <text evidence="16">The sequence shown here is derived from an EMBL/GenBank/DDBJ whole genome shotgun (WGS) entry which is preliminary data.</text>
</comment>
<evidence type="ECO:0000256" key="3">
    <source>
        <dbReference type="ARBA" id="ARBA00022538"/>
    </source>
</evidence>
<accession>A0ABD2PPG7</accession>
<evidence type="ECO:0000256" key="2">
    <source>
        <dbReference type="ARBA" id="ARBA00022448"/>
    </source>
</evidence>
<evidence type="ECO:0000256" key="14">
    <source>
        <dbReference type="SAM" id="Phobius"/>
    </source>
</evidence>
<keyword evidence="11 14" id="KW-0472">Membrane</keyword>
<dbReference type="EMBL" id="JBJKFK010003957">
    <property type="protein sequence ID" value="KAL3309398.1"/>
    <property type="molecule type" value="Genomic_DNA"/>
</dbReference>
<evidence type="ECO:0000256" key="4">
    <source>
        <dbReference type="ARBA" id="ARBA00022692"/>
    </source>
</evidence>
<dbReference type="InterPro" id="IPR005821">
    <property type="entry name" value="Ion_trans_dom"/>
</dbReference>
<dbReference type="PANTHER" id="PTHR10027:SF33">
    <property type="entry name" value="CALCIUM-ACTIVATED POTASSIUM CHANNEL SUBUNIT ALPHA-1-RELATED"/>
    <property type="match status" value="1"/>
</dbReference>
<keyword evidence="7" id="KW-0851">Voltage-gated channel</keyword>
<feature type="transmembrane region" description="Helical" evidence="14">
    <location>
        <begin position="271"/>
        <end position="292"/>
    </location>
</feature>
<keyword evidence="3" id="KW-0633">Potassium transport</keyword>
<evidence type="ECO:0000256" key="1">
    <source>
        <dbReference type="ARBA" id="ARBA00004141"/>
    </source>
</evidence>
<dbReference type="InterPro" id="IPR027359">
    <property type="entry name" value="Volt_channel_dom_sf"/>
</dbReference>
<keyword evidence="5" id="KW-0631">Potassium channel</keyword>
<sequence>MAELDMHNDETLTGEEKSKRTPCEPHWYFFLLTSILTMMGGVLVILVFRAIRYLVSKAKQKQRMRTIFRTLFRHHANYFSVSKQSKNEPVSIGLDKDHSVHSQEEEELIQHPARLHTRAYLFSVGLHSKIHKLATKLVSYQYFSGRLFIKCSMLLSVGSFIIYTIETYQFSDELEHCDDRAGWDLRLIDLVFNVFFLLHFLVRWLAATDTLAFWVDLFSVVDYCTIPPAIYGYFEGRSWTGLRFMRIIRIVHLAEVCNNLNLIRSANSLRIMQFVSFFVALWFSGAGVYHLIENTSFPTQETSDPGNKVGFVRSLYYIVVTMSTVGYGDVTPQTVCGQ</sequence>
<dbReference type="PRINTS" id="PR00169">
    <property type="entry name" value="KCHANNEL"/>
</dbReference>
<dbReference type="FunFam" id="1.10.287.70:FF:000015">
    <property type="entry name" value="Calcium-activated potassium channel subunit alpha-1 isoform X7"/>
    <property type="match status" value="1"/>
</dbReference>
<feature type="transmembrane region" description="Helical" evidence="14">
    <location>
        <begin position="213"/>
        <end position="234"/>
    </location>
</feature>
<evidence type="ECO:0000256" key="8">
    <source>
        <dbReference type="ARBA" id="ARBA00022958"/>
    </source>
</evidence>
<comment type="subcellular location">
    <subcellularLocation>
        <location evidence="1">Membrane</location>
        <topology evidence="1">Multi-pass membrane protein</topology>
    </subcellularLocation>
</comment>
<evidence type="ECO:0000259" key="15">
    <source>
        <dbReference type="Pfam" id="PF00520"/>
    </source>
</evidence>
<keyword evidence="4 14" id="KW-0812">Transmembrane</keyword>
<dbReference type="GO" id="GO:0005267">
    <property type="term" value="F:potassium channel activity"/>
    <property type="evidence" value="ECO:0007669"/>
    <property type="project" value="UniProtKB-KW"/>
</dbReference>
<evidence type="ECO:0000256" key="5">
    <source>
        <dbReference type="ARBA" id="ARBA00022826"/>
    </source>
</evidence>
<feature type="transmembrane region" description="Helical" evidence="14">
    <location>
        <begin position="147"/>
        <end position="165"/>
    </location>
</feature>
<proteinExistence type="predicted"/>
<feature type="non-terminal residue" evidence="16">
    <location>
        <position position="338"/>
    </location>
</feature>
<dbReference type="GO" id="GO:0034702">
    <property type="term" value="C:monoatomic ion channel complex"/>
    <property type="evidence" value="ECO:0007669"/>
    <property type="project" value="UniProtKB-KW"/>
</dbReference>
<evidence type="ECO:0000256" key="9">
    <source>
        <dbReference type="ARBA" id="ARBA00022989"/>
    </source>
</evidence>
<name>A0ABD2PPG7_9PLAT</name>
<dbReference type="SUPFAM" id="SSF81324">
    <property type="entry name" value="Voltage-gated potassium channels"/>
    <property type="match status" value="1"/>
</dbReference>
<feature type="transmembrane region" description="Helical" evidence="14">
    <location>
        <begin position="185"/>
        <end position="206"/>
    </location>
</feature>
<keyword evidence="2" id="KW-0813">Transport</keyword>
<evidence type="ECO:0000256" key="7">
    <source>
        <dbReference type="ARBA" id="ARBA00022882"/>
    </source>
</evidence>
<keyword evidence="12 16" id="KW-0407">Ion channel</keyword>
<evidence type="ECO:0000313" key="16">
    <source>
        <dbReference type="EMBL" id="KAL3309398.1"/>
    </source>
</evidence>
<dbReference type="Pfam" id="PF00520">
    <property type="entry name" value="Ion_trans"/>
    <property type="match status" value="1"/>
</dbReference>
<dbReference type="AlphaFoldDB" id="A0ABD2PPG7"/>
<keyword evidence="10" id="KW-0406">Ion transport</keyword>
<feature type="transmembrane region" description="Helical" evidence="14">
    <location>
        <begin position="27"/>
        <end position="55"/>
    </location>
</feature>
<keyword evidence="9 14" id="KW-1133">Transmembrane helix</keyword>
<evidence type="ECO:0000256" key="6">
    <source>
        <dbReference type="ARBA" id="ARBA00022837"/>
    </source>
</evidence>
<keyword evidence="6" id="KW-0106">Calcium</keyword>
<reference evidence="16 17" key="1">
    <citation type="submission" date="2024-11" db="EMBL/GenBank/DDBJ databases">
        <title>Adaptive evolution of stress response genes in parasites aligns with host niche diversity.</title>
        <authorList>
            <person name="Hahn C."/>
            <person name="Resl P."/>
        </authorList>
    </citation>
    <scope>NUCLEOTIDE SEQUENCE [LARGE SCALE GENOMIC DNA]</scope>
    <source>
        <strain evidence="16">EGGRZ-B1_66</strain>
        <tissue evidence="16">Body</tissue>
    </source>
</reference>
<evidence type="ECO:0000256" key="13">
    <source>
        <dbReference type="ARBA" id="ARBA00029579"/>
    </source>
</evidence>
<dbReference type="Proteomes" id="UP001626550">
    <property type="component" value="Unassembled WGS sequence"/>
</dbReference>
<organism evidence="16 17">
    <name type="scientific">Cichlidogyrus casuarinus</name>
    <dbReference type="NCBI Taxonomy" id="1844966"/>
    <lineage>
        <taxon>Eukaryota</taxon>
        <taxon>Metazoa</taxon>
        <taxon>Spiralia</taxon>
        <taxon>Lophotrochozoa</taxon>
        <taxon>Platyhelminthes</taxon>
        <taxon>Monogenea</taxon>
        <taxon>Monopisthocotylea</taxon>
        <taxon>Dactylogyridea</taxon>
        <taxon>Ancyrocephalidae</taxon>
        <taxon>Cichlidogyrus</taxon>
    </lineage>
</organism>
<protein>
    <recommendedName>
        <fullName evidence="13">BK channel</fullName>
    </recommendedName>
</protein>
<dbReference type="Gene3D" id="1.10.287.70">
    <property type="match status" value="1"/>
</dbReference>
<evidence type="ECO:0000256" key="11">
    <source>
        <dbReference type="ARBA" id="ARBA00023136"/>
    </source>
</evidence>
<feature type="domain" description="Ion transport" evidence="15">
    <location>
        <begin position="151"/>
        <end position="336"/>
    </location>
</feature>